<keyword evidence="1" id="KW-1133">Transmembrane helix</keyword>
<feature type="transmembrane region" description="Helical" evidence="1">
    <location>
        <begin position="24"/>
        <end position="45"/>
    </location>
</feature>
<evidence type="ECO:0000256" key="1">
    <source>
        <dbReference type="SAM" id="Phobius"/>
    </source>
</evidence>
<dbReference type="AlphaFoldDB" id="A0AB38H986"/>
<evidence type="ECO:0000313" key="2">
    <source>
        <dbReference type="EMBL" id="STO68940.1"/>
    </source>
</evidence>
<reference evidence="2 3" key="1">
    <citation type="submission" date="2018-06" db="EMBL/GenBank/DDBJ databases">
        <authorList>
            <consortium name="Pathogen Informatics"/>
            <person name="Doyle S."/>
        </authorList>
    </citation>
    <scope>NUCLEOTIDE SEQUENCE [LARGE SCALE GENOMIC DNA]</scope>
    <source>
        <strain evidence="2 3">NCTC8540</strain>
    </source>
</reference>
<keyword evidence="1" id="KW-0472">Membrane</keyword>
<organism evidence="2 3">
    <name type="scientific">Canicola haemoglobinophilus</name>
    <dbReference type="NCBI Taxonomy" id="733"/>
    <lineage>
        <taxon>Bacteria</taxon>
        <taxon>Pseudomonadati</taxon>
        <taxon>Pseudomonadota</taxon>
        <taxon>Gammaproteobacteria</taxon>
        <taxon>Pasteurellales</taxon>
        <taxon>Pasteurellaceae</taxon>
        <taxon>Canicola</taxon>
    </lineage>
</organism>
<sequence length="48" mass="5720">MSSLKLILSIIKEFRTMTERLSTLRFWGIWLLGFLIASSTFINAIKWW</sequence>
<gene>
    <name evidence="2" type="ORF">NCTC8540_01458</name>
</gene>
<dbReference type="Proteomes" id="UP000254496">
    <property type="component" value="Unassembled WGS sequence"/>
</dbReference>
<accession>A0AB38H986</accession>
<name>A0AB38H986_9PAST</name>
<comment type="caution">
    <text evidence="2">The sequence shown here is derived from an EMBL/GenBank/DDBJ whole genome shotgun (WGS) entry which is preliminary data.</text>
</comment>
<proteinExistence type="predicted"/>
<keyword evidence="1" id="KW-0812">Transmembrane</keyword>
<dbReference type="EMBL" id="UGHJ01000001">
    <property type="protein sequence ID" value="STO68940.1"/>
    <property type="molecule type" value="Genomic_DNA"/>
</dbReference>
<protein>
    <submittedName>
        <fullName evidence="2">Uncharacterized protein</fullName>
    </submittedName>
</protein>
<evidence type="ECO:0000313" key="3">
    <source>
        <dbReference type="Proteomes" id="UP000254496"/>
    </source>
</evidence>